<reference evidence="2 3" key="1">
    <citation type="submission" date="2018-11" db="EMBL/GenBank/DDBJ databases">
        <title>Genome sequence of Saitozyma podzolica DSM 27192.</title>
        <authorList>
            <person name="Aliyu H."/>
            <person name="Gorte O."/>
            <person name="Ochsenreither K."/>
        </authorList>
    </citation>
    <scope>NUCLEOTIDE SEQUENCE [LARGE SCALE GENOMIC DNA]</scope>
    <source>
        <strain evidence="2 3">DSM 27192</strain>
    </source>
</reference>
<keyword evidence="3" id="KW-1185">Reference proteome</keyword>
<dbReference type="Proteomes" id="UP000279259">
    <property type="component" value="Unassembled WGS sequence"/>
</dbReference>
<proteinExistence type="predicted"/>
<dbReference type="OrthoDB" id="2581931at2759"/>
<feature type="compositionally biased region" description="Polar residues" evidence="1">
    <location>
        <begin position="1"/>
        <end position="13"/>
    </location>
</feature>
<name>A0A427Y8P1_9TREE</name>
<dbReference type="AlphaFoldDB" id="A0A427Y8P1"/>
<dbReference type="EMBL" id="RSCD01000017">
    <property type="protein sequence ID" value="RSH87469.1"/>
    <property type="molecule type" value="Genomic_DNA"/>
</dbReference>
<accession>A0A427Y8P1</accession>
<evidence type="ECO:0000313" key="2">
    <source>
        <dbReference type="EMBL" id="RSH87469.1"/>
    </source>
</evidence>
<gene>
    <name evidence="2" type="ORF">EHS25_003379</name>
</gene>
<evidence type="ECO:0000256" key="1">
    <source>
        <dbReference type="SAM" id="MobiDB-lite"/>
    </source>
</evidence>
<protein>
    <submittedName>
        <fullName evidence="2">Uncharacterized protein</fullName>
    </submittedName>
</protein>
<organism evidence="2 3">
    <name type="scientific">Saitozyma podzolica</name>
    <dbReference type="NCBI Taxonomy" id="1890683"/>
    <lineage>
        <taxon>Eukaryota</taxon>
        <taxon>Fungi</taxon>
        <taxon>Dikarya</taxon>
        <taxon>Basidiomycota</taxon>
        <taxon>Agaricomycotina</taxon>
        <taxon>Tremellomycetes</taxon>
        <taxon>Tremellales</taxon>
        <taxon>Trimorphomycetaceae</taxon>
        <taxon>Saitozyma</taxon>
    </lineage>
</organism>
<feature type="region of interest" description="Disordered" evidence="1">
    <location>
        <begin position="1"/>
        <end position="62"/>
    </location>
</feature>
<evidence type="ECO:0000313" key="3">
    <source>
        <dbReference type="Proteomes" id="UP000279259"/>
    </source>
</evidence>
<feature type="compositionally biased region" description="Polar residues" evidence="1">
    <location>
        <begin position="44"/>
        <end position="53"/>
    </location>
</feature>
<sequence>MSNLNDVSMNPTGVQGAYPGVANPTSASMPKASDSYATEGDLSGHTSTTTRPSDSGEGRDVIEAQPGVIESTELAPLNDEIVAPDTTLLNRATGMAKQALRSAGADI</sequence>
<comment type="caution">
    <text evidence="2">The sequence shown here is derived from an EMBL/GenBank/DDBJ whole genome shotgun (WGS) entry which is preliminary data.</text>
</comment>